<reference evidence="2 3" key="1">
    <citation type="submission" date="2016-11" db="EMBL/GenBank/DDBJ databases">
        <authorList>
            <person name="Jaros S."/>
            <person name="Januszkiewicz K."/>
            <person name="Wedrychowicz H."/>
        </authorList>
    </citation>
    <scope>NUCLEOTIDE SEQUENCE [LARGE SCALE GENOMIC DNA]</scope>
    <source>
        <strain evidence="2 3">DSM 5091</strain>
    </source>
</reference>
<evidence type="ECO:0000313" key="2">
    <source>
        <dbReference type="EMBL" id="SHJ21666.1"/>
    </source>
</evidence>
<protein>
    <recommendedName>
        <fullName evidence="4">Menaquinol oxidoreductase</fullName>
    </recommendedName>
</protein>
<keyword evidence="3" id="KW-1185">Reference proteome</keyword>
<accession>A0A1M6HHF9</accession>
<keyword evidence="1" id="KW-1133">Transmembrane helix</keyword>
<name>A0A1M6HHF9_MALRU</name>
<keyword evidence="1" id="KW-0472">Membrane</keyword>
<evidence type="ECO:0000313" key="3">
    <source>
        <dbReference type="Proteomes" id="UP000184171"/>
    </source>
</evidence>
<feature type="transmembrane region" description="Helical" evidence="1">
    <location>
        <begin position="20"/>
        <end position="39"/>
    </location>
</feature>
<feature type="transmembrane region" description="Helical" evidence="1">
    <location>
        <begin position="117"/>
        <end position="137"/>
    </location>
</feature>
<keyword evidence="1" id="KW-0812">Transmembrane</keyword>
<dbReference type="EMBL" id="FQZT01000005">
    <property type="protein sequence ID" value="SHJ21666.1"/>
    <property type="molecule type" value="Genomic_DNA"/>
</dbReference>
<organism evidence="2 3">
    <name type="scientific">Malonomonas rubra DSM 5091</name>
    <dbReference type="NCBI Taxonomy" id="1122189"/>
    <lineage>
        <taxon>Bacteria</taxon>
        <taxon>Pseudomonadati</taxon>
        <taxon>Thermodesulfobacteriota</taxon>
        <taxon>Desulfuromonadia</taxon>
        <taxon>Desulfuromonadales</taxon>
        <taxon>Geopsychrobacteraceae</taxon>
        <taxon>Malonomonas</taxon>
    </lineage>
</organism>
<dbReference type="Proteomes" id="UP000184171">
    <property type="component" value="Unassembled WGS sequence"/>
</dbReference>
<dbReference type="RefSeq" id="WP_244151858.1">
    <property type="nucleotide sequence ID" value="NZ_FQZT01000005.1"/>
</dbReference>
<feature type="transmembrane region" description="Helical" evidence="1">
    <location>
        <begin position="94"/>
        <end position="111"/>
    </location>
</feature>
<evidence type="ECO:0000256" key="1">
    <source>
        <dbReference type="SAM" id="Phobius"/>
    </source>
</evidence>
<dbReference type="STRING" id="1122189.SAMN02745165_01836"/>
<sequence>MPDINPLRRQVQAKIRKLELLSSSGLWVLALFTALSIGASRDFDFFPDFSPEIHKMLGAAPPTNFINWALVLYGFSAIIMVLTQMTGSKRPRGAFAHFGYLSAFYAFYHFSGDLQENLWAIFTVGMTILSLQSYHVWNYYKDKIREEQEILAELDKLLED</sequence>
<evidence type="ECO:0008006" key="4">
    <source>
        <dbReference type="Google" id="ProtNLM"/>
    </source>
</evidence>
<dbReference type="AlphaFoldDB" id="A0A1M6HHF9"/>
<gene>
    <name evidence="2" type="ORF">SAMN02745165_01836</name>
</gene>
<feature type="transmembrane region" description="Helical" evidence="1">
    <location>
        <begin position="65"/>
        <end position="82"/>
    </location>
</feature>
<proteinExistence type="predicted"/>